<accession>A0A2R6XTM5</accession>
<keyword evidence="2" id="KW-0808">Transferase</keyword>
<dbReference type="OrthoDB" id="261426at2759"/>
<dbReference type="InterPro" id="IPR003726">
    <property type="entry name" value="HCY_dom"/>
</dbReference>
<evidence type="ECO:0000256" key="1">
    <source>
        <dbReference type="ARBA" id="ARBA00022603"/>
    </source>
</evidence>
<comment type="caution">
    <text evidence="5">Lacks conserved residue(s) required for the propagation of feature annotation.</text>
</comment>
<dbReference type="InterPro" id="IPR051486">
    <property type="entry name" value="Hcy_S-methyltransferase"/>
</dbReference>
<dbReference type="PANTHER" id="PTHR46015">
    <property type="entry name" value="ZGC:172121"/>
    <property type="match status" value="1"/>
</dbReference>
<dbReference type="Gramene" id="Mp7g12930.2">
    <property type="protein sequence ID" value="Mp7g12930.2.cds"/>
    <property type="gene ID" value="Mp7g12930"/>
</dbReference>
<dbReference type="NCBIfam" id="NF007020">
    <property type="entry name" value="PRK09485.1"/>
    <property type="match status" value="1"/>
</dbReference>
<evidence type="ECO:0000256" key="5">
    <source>
        <dbReference type="PROSITE-ProRule" id="PRU00333"/>
    </source>
</evidence>
<dbReference type="GO" id="GO:0046872">
    <property type="term" value="F:metal ion binding"/>
    <property type="evidence" value="ECO:0007669"/>
    <property type="project" value="UniProtKB-KW"/>
</dbReference>
<keyword evidence="1" id="KW-0489">Methyltransferase</keyword>
<dbReference type="PANTHER" id="PTHR46015:SF1">
    <property type="entry name" value="HOMOCYSTEINE S-METHYLTRANSFERASE-LIKE ISOFORM 1"/>
    <property type="match status" value="1"/>
</dbReference>
<proteinExistence type="predicted"/>
<dbReference type="Proteomes" id="UP000244005">
    <property type="component" value="Unassembled WGS sequence"/>
</dbReference>
<keyword evidence="8" id="KW-1185">Reference proteome</keyword>
<keyword evidence="4" id="KW-0862">Zinc</keyword>
<sequence>MGCVDKVLALGAHPFNRVDLLLRNSGGSAVIDGGFAVQLEHHGAEVKNPLWTALCLITSPDLVSRVHWDYLEAGAQIVLTSSYQATLLGFESRGYTREQGKEFLRRSVTLACEARDKFWNEYQQRVQKHEAAPGQYCRALVGASIGSYGAYLADGSEYSGDYGPEMTLEKLKDFHRERLLILAGAGPDILALETIPSFLEAKALIEVLEEEDINVPAWMSYISKDGRNVVRGDSIQSCAELVERSEKIVAFGINCTPPSLCEELISEARKITSKPIVVYPNRGEDWNAEKKEWIVKFFTNLCSSRFFHDYD</sequence>
<evidence type="ECO:0000259" key="6">
    <source>
        <dbReference type="PROSITE" id="PS50970"/>
    </source>
</evidence>
<keyword evidence="3" id="KW-0479">Metal-binding</keyword>
<feature type="domain" description="Hcy-binding" evidence="6">
    <location>
        <begin position="17"/>
        <end position="311"/>
    </location>
</feature>
<dbReference type="FunFam" id="3.20.20.330:FF:000002">
    <property type="entry name" value="Homocysteine S-methyltransferase"/>
    <property type="match status" value="1"/>
</dbReference>
<evidence type="ECO:0000256" key="3">
    <source>
        <dbReference type="ARBA" id="ARBA00022723"/>
    </source>
</evidence>
<organism evidence="7 8">
    <name type="scientific">Marchantia polymorpha</name>
    <name type="common">Common liverwort</name>
    <name type="synonym">Marchantia aquatica</name>
    <dbReference type="NCBI Taxonomy" id="3197"/>
    <lineage>
        <taxon>Eukaryota</taxon>
        <taxon>Viridiplantae</taxon>
        <taxon>Streptophyta</taxon>
        <taxon>Embryophyta</taxon>
        <taxon>Marchantiophyta</taxon>
        <taxon>Marchantiopsida</taxon>
        <taxon>Marchantiidae</taxon>
        <taxon>Marchantiales</taxon>
        <taxon>Marchantiaceae</taxon>
        <taxon>Marchantia</taxon>
    </lineage>
</organism>
<evidence type="ECO:0000256" key="4">
    <source>
        <dbReference type="ARBA" id="ARBA00022833"/>
    </source>
</evidence>
<protein>
    <recommendedName>
        <fullName evidence="6">Hcy-binding domain-containing protein</fullName>
    </recommendedName>
</protein>
<dbReference type="GO" id="GO:0032259">
    <property type="term" value="P:methylation"/>
    <property type="evidence" value="ECO:0007669"/>
    <property type="project" value="UniProtKB-KW"/>
</dbReference>
<evidence type="ECO:0000313" key="7">
    <source>
        <dbReference type="EMBL" id="PTQ49463.1"/>
    </source>
</evidence>
<evidence type="ECO:0000313" key="8">
    <source>
        <dbReference type="Proteomes" id="UP000244005"/>
    </source>
</evidence>
<dbReference type="Gene3D" id="3.20.20.330">
    <property type="entry name" value="Homocysteine-binding-like domain"/>
    <property type="match status" value="1"/>
</dbReference>
<dbReference type="Pfam" id="PF02574">
    <property type="entry name" value="S-methyl_trans"/>
    <property type="match status" value="1"/>
</dbReference>
<dbReference type="InterPro" id="IPR036589">
    <property type="entry name" value="HCY_dom_sf"/>
</dbReference>
<dbReference type="EMBL" id="KZ772675">
    <property type="protein sequence ID" value="PTQ49463.1"/>
    <property type="molecule type" value="Genomic_DNA"/>
</dbReference>
<dbReference type="GO" id="GO:0008168">
    <property type="term" value="F:methyltransferase activity"/>
    <property type="evidence" value="ECO:0007669"/>
    <property type="project" value="UniProtKB-KW"/>
</dbReference>
<name>A0A2R6XTM5_MARPO</name>
<dbReference type="AlphaFoldDB" id="A0A2R6XTM5"/>
<gene>
    <name evidence="7" type="ORF">MARPO_0003s0301</name>
</gene>
<dbReference type="PROSITE" id="PS50970">
    <property type="entry name" value="HCY"/>
    <property type="match status" value="1"/>
</dbReference>
<reference evidence="8" key="1">
    <citation type="journal article" date="2017" name="Cell">
        <title>Insights into land plant evolution garnered from the Marchantia polymorpha genome.</title>
        <authorList>
            <person name="Bowman J.L."/>
            <person name="Kohchi T."/>
            <person name="Yamato K.T."/>
            <person name="Jenkins J."/>
            <person name="Shu S."/>
            <person name="Ishizaki K."/>
            <person name="Yamaoka S."/>
            <person name="Nishihama R."/>
            <person name="Nakamura Y."/>
            <person name="Berger F."/>
            <person name="Adam C."/>
            <person name="Aki S.S."/>
            <person name="Althoff F."/>
            <person name="Araki T."/>
            <person name="Arteaga-Vazquez M.A."/>
            <person name="Balasubrmanian S."/>
            <person name="Barry K."/>
            <person name="Bauer D."/>
            <person name="Boehm C.R."/>
            <person name="Briginshaw L."/>
            <person name="Caballero-Perez J."/>
            <person name="Catarino B."/>
            <person name="Chen F."/>
            <person name="Chiyoda S."/>
            <person name="Chovatia M."/>
            <person name="Davies K.M."/>
            <person name="Delmans M."/>
            <person name="Demura T."/>
            <person name="Dierschke T."/>
            <person name="Dolan L."/>
            <person name="Dorantes-Acosta A.E."/>
            <person name="Eklund D.M."/>
            <person name="Florent S.N."/>
            <person name="Flores-Sandoval E."/>
            <person name="Fujiyama A."/>
            <person name="Fukuzawa H."/>
            <person name="Galik B."/>
            <person name="Grimanelli D."/>
            <person name="Grimwood J."/>
            <person name="Grossniklaus U."/>
            <person name="Hamada T."/>
            <person name="Haseloff J."/>
            <person name="Hetherington A.J."/>
            <person name="Higo A."/>
            <person name="Hirakawa Y."/>
            <person name="Hundley H.N."/>
            <person name="Ikeda Y."/>
            <person name="Inoue K."/>
            <person name="Inoue S.I."/>
            <person name="Ishida S."/>
            <person name="Jia Q."/>
            <person name="Kakita M."/>
            <person name="Kanazawa T."/>
            <person name="Kawai Y."/>
            <person name="Kawashima T."/>
            <person name="Kennedy M."/>
            <person name="Kinose K."/>
            <person name="Kinoshita T."/>
            <person name="Kohara Y."/>
            <person name="Koide E."/>
            <person name="Komatsu K."/>
            <person name="Kopischke S."/>
            <person name="Kubo M."/>
            <person name="Kyozuka J."/>
            <person name="Lagercrantz U."/>
            <person name="Lin S.S."/>
            <person name="Lindquist E."/>
            <person name="Lipzen A.M."/>
            <person name="Lu C.W."/>
            <person name="De Luna E."/>
            <person name="Martienssen R.A."/>
            <person name="Minamino N."/>
            <person name="Mizutani M."/>
            <person name="Mizutani M."/>
            <person name="Mochizuki N."/>
            <person name="Monte I."/>
            <person name="Mosher R."/>
            <person name="Nagasaki H."/>
            <person name="Nakagami H."/>
            <person name="Naramoto S."/>
            <person name="Nishitani K."/>
            <person name="Ohtani M."/>
            <person name="Okamoto T."/>
            <person name="Okumura M."/>
            <person name="Phillips J."/>
            <person name="Pollak B."/>
            <person name="Reinders A."/>
            <person name="Rovekamp M."/>
            <person name="Sano R."/>
            <person name="Sawa S."/>
            <person name="Schmid M.W."/>
            <person name="Shirakawa M."/>
            <person name="Solano R."/>
            <person name="Spunde A."/>
            <person name="Suetsugu N."/>
            <person name="Sugano S."/>
            <person name="Sugiyama A."/>
            <person name="Sun R."/>
            <person name="Suzuki Y."/>
            <person name="Takenaka M."/>
            <person name="Takezawa D."/>
            <person name="Tomogane H."/>
            <person name="Tsuzuki M."/>
            <person name="Ueda T."/>
            <person name="Umeda M."/>
            <person name="Ward J.M."/>
            <person name="Watanabe Y."/>
            <person name="Yazaki K."/>
            <person name="Yokoyama R."/>
            <person name="Yoshitake Y."/>
            <person name="Yotsui I."/>
            <person name="Zachgo S."/>
            <person name="Schmutz J."/>
        </authorList>
    </citation>
    <scope>NUCLEOTIDE SEQUENCE [LARGE SCALE GENOMIC DNA]</scope>
    <source>
        <strain evidence="8">Tak-1</strain>
    </source>
</reference>
<evidence type="ECO:0000256" key="2">
    <source>
        <dbReference type="ARBA" id="ARBA00022679"/>
    </source>
</evidence>
<dbReference type="SUPFAM" id="SSF82282">
    <property type="entry name" value="Homocysteine S-methyltransferase"/>
    <property type="match status" value="1"/>
</dbReference>